<feature type="transmembrane region" description="Helical" evidence="1">
    <location>
        <begin position="12"/>
        <end position="34"/>
    </location>
</feature>
<accession>A0A8B7P9D5</accession>
<keyword evidence="1" id="KW-0812">Transmembrane</keyword>
<dbReference type="Proteomes" id="UP000694843">
    <property type="component" value="Unplaced"/>
</dbReference>
<protein>
    <submittedName>
        <fullName evidence="3">Uncharacterized protein LOC108677978 isoform X1</fullName>
    </submittedName>
</protein>
<keyword evidence="1" id="KW-0472">Membrane</keyword>
<dbReference type="AlphaFoldDB" id="A0A8B7P9D5"/>
<dbReference type="OMA" id="ELYPAKC"/>
<name>A0A8B7P9D5_HYAAZ</name>
<proteinExistence type="predicted"/>
<evidence type="ECO:0000313" key="2">
    <source>
        <dbReference type="Proteomes" id="UP000694843"/>
    </source>
</evidence>
<dbReference type="RefSeq" id="XP_018021786.1">
    <property type="nucleotide sequence ID" value="XM_018166297.2"/>
</dbReference>
<evidence type="ECO:0000313" key="3">
    <source>
        <dbReference type="RefSeq" id="XP_018021786.1"/>
    </source>
</evidence>
<keyword evidence="1" id="KW-1133">Transmembrane helix</keyword>
<reference evidence="3" key="1">
    <citation type="submission" date="2025-08" db="UniProtKB">
        <authorList>
            <consortium name="RefSeq"/>
        </authorList>
    </citation>
    <scope>IDENTIFICATION</scope>
    <source>
        <tissue evidence="3">Whole organism</tissue>
    </source>
</reference>
<dbReference type="OrthoDB" id="204305at2759"/>
<sequence length="361" mass="42105">MYGDVRFWRCKALFSLKILLILNLCALLLISIIGRALPWHPLKITVETNRTWHRPLIKHDFIDEHVRHRIPLNVSDECRLPWWDGGLTCRSGDEHTVYFTNETRSYCSLRAHRLGSGQKVISYCLFGDYEEYASGFDEILSTIRYLYPGWVVRLYTNPRGYKQALLPLLTKYSNLYICDARNLPGRTRELVDVDPRLWRVAVLGDELVDVFLVRDIDSVLLEREVHAVKEWLESGQYLHVMRDHPEHGVPILAGTFGVAQNSAVLPLLNSIRDRIFNRRLPIPNDQAVLNNFLFPQLRQKSVVHDSFTCAKYPGSVPFPTQRKDGQFVGNRRYRANFSNEALRKKCPRFCRPHDHPDWEYC</sequence>
<dbReference type="GeneID" id="108677978"/>
<gene>
    <name evidence="3" type="primary">LOC108677978</name>
</gene>
<dbReference type="KEGG" id="hazt:108677978"/>
<keyword evidence="2" id="KW-1185">Reference proteome</keyword>
<organism evidence="2 3">
    <name type="scientific">Hyalella azteca</name>
    <name type="common">Amphipod</name>
    <dbReference type="NCBI Taxonomy" id="294128"/>
    <lineage>
        <taxon>Eukaryota</taxon>
        <taxon>Metazoa</taxon>
        <taxon>Ecdysozoa</taxon>
        <taxon>Arthropoda</taxon>
        <taxon>Crustacea</taxon>
        <taxon>Multicrustacea</taxon>
        <taxon>Malacostraca</taxon>
        <taxon>Eumalacostraca</taxon>
        <taxon>Peracarida</taxon>
        <taxon>Amphipoda</taxon>
        <taxon>Senticaudata</taxon>
        <taxon>Talitrida</taxon>
        <taxon>Talitroidea</taxon>
        <taxon>Hyalellidae</taxon>
        <taxon>Hyalella</taxon>
    </lineage>
</organism>
<evidence type="ECO:0000256" key="1">
    <source>
        <dbReference type="SAM" id="Phobius"/>
    </source>
</evidence>